<name>F9PES7_9STRE</name>
<proteinExistence type="predicted"/>
<accession>F9PES7</accession>
<dbReference type="EMBL" id="AFUQ01000012">
    <property type="protein sequence ID" value="EGV11945.1"/>
    <property type="molecule type" value="Genomic_DNA"/>
</dbReference>
<reference evidence="1 2" key="1">
    <citation type="submission" date="2011-07" db="EMBL/GenBank/DDBJ databases">
        <authorList>
            <person name="Harkins D.M."/>
            <person name="Madupu R."/>
            <person name="Durkin A.S."/>
            <person name="Torralba M."/>
            <person name="Methe B."/>
            <person name="Sutton G.G."/>
            <person name="Nelson K.E."/>
        </authorList>
    </citation>
    <scope>NUCLEOTIDE SEQUENCE [LARGE SCALE GENOMIC DNA]</scope>
    <source>
        <strain evidence="1 2">X</strain>
    </source>
</reference>
<evidence type="ECO:0000313" key="1">
    <source>
        <dbReference type="EMBL" id="EGV11945.1"/>
    </source>
</evidence>
<comment type="caution">
    <text evidence="1">The sequence shown here is derived from an EMBL/GenBank/DDBJ whole genome shotgun (WGS) entry which is preliminary data.</text>
</comment>
<dbReference type="Proteomes" id="UP000003399">
    <property type="component" value="Unassembled WGS sequence"/>
</dbReference>
<protein>
    <submittedName>
        <fullName evidence="1">Uncharacterized protein</fullName>
    </submittedName>
</protein>
<gene>
    <name evidence="1" type="ORF">HMPREF1124_1963</name>
</gene>
<evidence type="ECO:0000313" key="2">
    <source>
        <dbReference type="Proteomes" id="UP000003399"/>
    </source>
</evidence>
<dbReference type="PATRIC" id="fig|997830.4.peg.1612"/>
<dbReference type="AlphaFoldDB" id="F9PES7"/>
<sequence length="40" mass="4634">MGEVRELSPQEISIRTDAGYRLIRIDDILTIQLCQEEVDD</sequence>
<organism evidence="1 2">
    <name type="scientific">Streptococcus infantis X</name>
    <dbReference type="NCBI Taxonomy" id="997830"/>
    <lineage>
        <taxon>Bacteria</taxon>
        <taxon>Bacillati</taxon>
        <taxon>Bacillota</taxon>
        <taxon>Bacilli</taxon>
        <taxon>Lactobacillales</taxon>
        <taxon>Streptococcaceae</taxon>
        <taxon>Streptococcus</taxon>
    </lineage>
</organism>